<organism evidence="2 3">
    <name type="scientific">Meganyctiphanes norvegica</name>
    <name type="common">Northern krill</name>
    <name type="synonym">Thysanopoda norvegica</name>
    <dbReference type="NCBI Taxonomy" id="48144"/>
    <lineage>
        <taxon>Eukaryota</taxon>
        <taxon>Metazoa</taxon>
        <taxon>Ecdysozoa</taxon>
        <taxon>Arthropoda</taxon>
        <taxon>Crustacea</taxon>
        <taxon>Multicrustacea</taxon>
        <taxon>Malacostraca</taxon>
        <taxon>Eumalacostraca</taxon>
        <taxon>Eucarida</taxon>
        <taxon>Euphausiacea</taxon>
        <taxon>Euphausiidae</taxon>
        <taxon>Meganyctiphanes</taxon>
    </lineage>
</organism>
<accession>A0AAV2SUX3</accession>
<comment type="caution">
    <text evidence="2">The sequence shown here is derived from an EMBL/GenBank/DDBJ whole genome shotgun (WGS) entry which is preliminary data.</text>
</comment>
<proteinExistence type="predicted"/>
<reference evidence="2 3" key="1">
    <citation type="submission" date="2024-05" db="EMBL/GenBank/DDBJ databases">
        <authorList>
            <person name="Wallberg A."/>
        </authorList>
    </citation>
    <scope>NUCLEOTIDE SEQUENCE [LARGE SCALE GENOMIC DNA]</scope>
</reference>
<feature type="non-terminal residue" evidence="2">
    <location>
        <position position="154"/>
    </location>
</feature>
<dbReference type="PANTHER" id="PTHR33332">
    <property type="entry name" value="REVERSE TRANSCRIPTASE DOMAIN-CONTAINING PROTEIN"/>
    <property type="match status" value="1"/>
</dbReference>
<protein>
    <recommendedName>
        <fullName evidence="1">Reverse transcriptase domain-containing protein</fullName>
    </recommendedName>
</protein>
<name>A0AAV2SUX3_MEGNR</name>
<evidence type="ECO:0000313" key="3">
    <source>
        <dbReference type="Proteomes" id="UP001497623"/>
    </source>
</evidence>
<keyword evidence="3" id="KW-1185">Reference proteome</keyword>
<sequence length="154" mass="16953">MDHIRMLVSKGKYVGMVLLDLQKAFDTVDHEILCKKLEGMGIDFTEWFKSYLGGRQQVVVANETTSEPGIVSCGVPQGSILGPLLFLCYVNDMPISVKCKLLLYADDSALIVSGSDPQAIASLLSKELESCRQWLMDNKLSLHLGKTESILFGP</sequence>
<dbReference type="AlphaFoldDB" id="A0AAV2SUX3"/>
<evidence type="ECO:0000313" key="2">
    <source>
        <dbReference type="EMBL" id="CAL4242289.1"/>
    </source>
</evidence>
<feature type="domain" description="Reverse transcriptase" evidence="1">
    <location>
        <begin position="1"/>
        <end position="154"/>
    </location>
</feature>
<dbReference type="Pfam" id="PF00078">
    <property type="entry name" value="RVT_1"/>
    <property type="match status" value="1"/>
</dbReference>
<dbReference type="GO" id="GO:0071897">
    <property type="term" value="P:DNA biosynthetic process"/>
    <property type="evidence" value="ECO:0007669"/>
    <property type="project" value="UniProtKB-ARBA"/>
</dbReference>
<gene>
    <name evidence="2" type="ORF">MNOR_LOCUS40756</name>
</gene>
<dbReference type="EMBL" id="CAXKWB010131015">
    <property type="protein sequence ID" value="CAL4242289.1"/>
    <property type="molecule type" value="Genomic_DNA"/>
</dbReference>
<dbReference type="Proteomes" id="UP001497623">
    <property type="component" value="Unassembled WGS sequence"/>
</dbReference>
<dbReference type="InterPro" id="IPR043502">
    <property type="entry name" value="DNA/RNA_pol_sf"/>
</dbReference>
<dbReference type="SUPFAM" id="SSF56672">
    <property type="entry name" value="DNA/RNA polymerases"/>
    <property type="match status" value="1"/>
</dbReference>
<dbReference type="PROSITE" id="PS50878">
    <property type="entry name" value="RT_POL"/>
    <property type="match status" value="1"/>
</dbReference>
<evidence type="ECO:0000259" key="1">
    <source>
        <dbReference type="PROSITE" id="PS50878"/>
    </source>
</evidence>
<dbReference type="InterPro" id="IPR000477">
    <property type="entry name" value="RT_dom"/>
</dbReference>